<accession>A0A9W6M6C3</accession>
<gene>
    <name evidence="2" type="ORF">GCM10017591_17790</name>
</gene>
<evidence type="ECO:0000256" key="1">
    <source>
        <dbReference type="SAM" id="MobiDB-lite"/>
    </source>
</evidence>
<feature type="region of interest" description="Disordered" evidence="1">
    <location>
        <begin position="236"/>
        <end position="265"/>
    </location>
</feature>
<proteinExistence type="predicted"/>
<dbReference type="AlphaFoldDB" id="A0A9W6M6C3"/>
<dbReference type="Proteomes" id="UP001142291">
    <property type="component" value="Unassembled WGS sequence"/>
</dbReference>
<sequence>MTLDFDAWDEQHTRLFDRHLAALGELDDNAVLSMTTNTPDREGRLVWDGFVGTAPVRDAEQAWARIERNARKDAACYFGIGVRRGGTRGQGGKNDVLAHTLLAADLDWAEGDHKSSTNPPREVLEQWINDCPAIPGLIVNSGGGFHIYATLSEPVDVQHDPRGRALYAGWRHWWVARAREDGFNIDLAPLNNQALVLRVAGTPCPKYPGTLVTIERSLETTDDDYEIDDLLTLFPAPPEPEKRARTAEGRTSRGGDKSAVPAGGSLDDFTPGDLFAVEGDLETILIDLLDADYAGRTGDAGSLLLPWTNGGAVDPQHPFGKNGGVFVHHDGTPLLSIYGQGVREDWAHFAGTIPDTHAELDLYNAFYALAQVVARKGADPEESWSLAARLVVRYRRIDKNGFADYGDLYDDLAACADLDDLIALVPARKPRPGTVRTLDAPTRPAPPAAVIRRISGDTHALASAPKIRRL</sequence>
<reference evidence="2" key="2">
    <citation type="submission" date="2023-01" db="EMBL/GenBank/DDBJ databases">
        <authorList>
            <person name="Sun Q."/>
            <person name="Evtushenko L."/>
        </authorList>
    </citation>
    <scope>NUCLEOTIDE SEQUENCE</scope>
    <source>
        <strain evidence="2">VKM Ac-1940</strain>
    </source>
</reference>
<keyword evidence="3" id="KW-1185">Reference proteome</keyword>
<dbReference type="EMBL" id="BSER01000009">
    <property type="protein sequence ID" value="GLJ95716.1"/>
    <property type="molecule type" value="Genomic_DNA"/>
</dbReference>
<dbReference type="RefSeq" id="WP_204963814.1">
    <property type="nucleotide sequence ID" value="NZ_BAAAUR010000001.1"/>
</dbReference>
<feature type="compositionally biased region" description="Basic and acidic residues" evidence="1">
    <location>
        <begin position="239"/>
        <end position="256"/>
    </location>
</feature>
<evidence type="ECO:0000313" key="3">
    <source>
        <dbReference type="Proteomes" id="UP001142291"/>
    </source>
</evidence>
<name>A0A9W6M6C3_9MICO</name>
<protein>
    <submittedName>
        <fullName evidence="2">Uncharacterized protein</fullName>
    </submittedName>
</protein>
<comment type="caution">
    <text evidence="2">The sequence shown here is derived from an EMBL/GenBank/DDBJ whole genome shotgun (WGS) entry which is preliminary data.</text>
</comment>
<evidence type="ECO:0000313" key="2">
    <source>
        <dbReference type="EMBL" id="GLJ95716.1"/>
    </source>
</evidence>
<organism evidence="2 3">
    <name type="scientific">Microbacterium dextranolyticum</name>
    <dbReference type="NCBI Taxonomy" id="36806"/>
    <lineage>
        <taxon>Bacteria</taxon>
        <taxon>Bacillati</taxon>
        <taxon>Actinomycetota</taxon>
        <taxon>Actinomycetes</taxon>
        <taxon>Micrococcales</taxon>
        <taxon>Microbacteriaceae</taxon>
        <taxon>Microbacterium</taxon>
    </lineage>
</organism>
<reference evidence="2" key="1">
    <citation type="journal article" date="2014" name="Int. J. Syst. Evol. Microbiol.">
        <title>Complete genome sequence of Corynebacterium casei LMG S-19264T (=DSM 44701T), isolated from a smear-ripened cheese.</title>
        <authorList>
            <consortium name="US DOE Joint Genome Institute (JGI-PGF)"/>
            <person name="Walter F."/>
            <person name="Albersmeier A."/>
            <person name="Kalinowski J."/>
            <person name="Ruckert C."/>
        </authorList>
    </citation>
    <scope>NUCLEOTIDE SEQUENCE</scope>
    <source>
        <strain evidence="2">VKM Ac-1940</strain>
    </source>
</reference>